<evidence type="ECO:0000313" key="3">
    <source>
        <dbReference type="Proteomes" id="UP001501470"/>
    </source>
</evidence>
<dbReference type="InterPro" id="IPR051604">
    <property type="entry name" value="Ergot_Alk_Oxidoreductase"/>
</dbReference>
<dbReference type="PANTHER" id="PTHR43162">
    <property type="match status" value="1"/>
</dbReference>
<dbReference type="Gene3D" id="3.90.25.10">
    <property type="entry name" value="UDP-galactose 4-epimerase, domain 1"/>
    <property type="match status" value="1"/>
</dbReference>
<gene>
    <name evidence="2" type="ORF">GCM10009827_007710</name>
</gene>
<sequence>MTGATGNVGRPLVQTLTAAGATVAAVSRNAGPSHGSFAADLADPASLRPALHGADALFLLVPGAPVDHRALVATVRESGVPRIVLLSSQAAGTRPDTPSHAPLRALEAAVRGAGVRWTILRPGGFATNTFAWAPTIRSHRVAYAPYVDVALPLVDPDDIAAVAAAVLLAGAEHDDATYVLTGPAATTPRDRAAAIAAATGAPVDLVEQTPEEARAQLLTFMPPPVADGTLAILGRPLPDEQAVSPDVERVLGRPPVSFQTWASRNAAAFAS</sequence>
<reference evidence="2 3" key="1">
    <citation type="journal article" date="2019" name="Int. J. Syst. Evol. Microbiol.">
        <title>The Global Catalogue of Microorganisms (GCM) 10K type strain sequencing project: providing services to taxonomists for standard genome sequencing and annotation.</title>
        <authorList>
            <consortium name="The Broad Institute Genomics Platform"/>
            <consortium name="The Broad Institute Genome Sequencing Center for Infectious Disease"/>
            <person name="Wu L."/>
            <person name="Ma J."/>
        </authorList>
    </citation>
    <scope>NUCLEOTIDE SEQUENCE [LARGE SCALE GENOMIC DNA]</scope>
    <source>
        <strain evidence="2 3">JCM 15933</strain>
    </source>
</reference>
<keyword evidence="3" id="KW-1185">Reference proteome</keyword>
<comment type="caution">
    <text evidence="2">The sequence shown here is derived from an EMBL/GenBank/DDBJ whole genome shotgun (WGS) entry which is preliminary data.</text>
</comment>
<name>A0ABN1ZLH6_9ACTN</name>
<dbReference type="PANTHER" id="PTHR43162:SF1">
    <property type="entry name" value="PRESTALK A DIFFERENTIATION PROTEIN A"/>
    <property type="match status" value="1"/>
</dbReference>
<dbReference type="Pfam" id="PF13460">
    <property type="entry name" value="NAD_binding_10"/>
    <property type="match status" value="1"/>
</dbReference>
<dbReference type="Proteomes" id="UP001501470">
    <property type="component" value="Unassembled WGS sequence"/>
</dbReference>
<dbReference type="SUPFAM" id="SSF51735">
    <property type="entry name" value="NAD(P)-binding Rossmann-fold domains"/>
    <property type="match status" value="1"/>
</dbReference>
<proteinExistence type="predicted"/>
<protein>
    <submittedName>
        <fullName evidence="2">NAD(P)H-binding protein</fullName>
    </submittedName>
</protein>
<organism evidence="2 3">
    <name type="scientific">Dactylosporangium maewongense</name>
    <dbReference type="NCBI Taxonomy" id="634393"/>
    <lineage>
        <taxon>Bacteria</taxon>
        <taxon>Bacillati</taxon>
        <taxon>Actinomycetota</taxon>
        <taxon>Actinomycetes</taxon>
        <taxon>Micromonosporales</taxon>
        <taxon>Micromonosporaceae</taxon>
        <taxon>Dactylosporangium</taxon>
    </lineage>
</organism>
<dbReference type="InterPro" id="IPR016040">
    <property type="entry name" value="NAD(P)-bd_dom"/>
</dbReference>
<accession>A0ABN1ZLH6</accession>
<dbReference type="InterPro" id="IPR036291">
    <property type="entry name" value="NAD(P)-bd_dom_sf"/>
</dbReference>
<feature type="domain" description="NAD(P)-binding" evidence="1">
    <location>
        <begin position="3"/>
        <end position="128"/>
    </location>
</feature>
<dbReference type="Gene3D" id="3.40.50.720">
    <property type="entry name" value="NAD(P)-binding Rossmann-like Domain"/>
    <property type="match status" value="1"/>
</dbReference>
<evidence type="ECO:0000259" key="1">
    <source>
        <dbReference type="Pfam" id="PF13460"/>
    </source>
</evidence>
<evidence type="ECO:0000313" key="2">
    <source>
        <dbReference type="EMBL" id="GAA1500803.1"/>
    </source>
</evidence>
<dbReference type="EMBL" id="BAAAQD010000001">
    <property type="protein sequence ID" value="GAA1500803.1"/>
    <property type="molecule type" value="Genomic_DNA"/>
</dbReference>